<dbReference type="AlphaFoldDB" id="A0A1F5L491"/>
<evidence type="ECO:0000313" key="1">
    <source>
        <dbReference type="EMBL" id="OGE47731.1"/>
    </source>
</evidence>
<dbReference type="OrthoDB" id="3204049at2759"/>
<evidence type="ECO:0000313" key="2">
    <source>
        <dbReference type="Proteomes" id="UP000177622"/>
    </source>
</evidence>
<sequence length="170" mass="19907">MANQTPDLPWNLLTSNLHWTSPDYCNCGLKNLLPMHNENQSNDFNEFVKMLAGTLETHAEKSGFFNCEIMKTLLIYGEDGPNLRSDDMGWNNLFFFALRTYLCLNVIYHSPEIWDITSDDPDRKDYRDTAFYQGTLRACTGHATSEVQTFHFRRFFGIEDRQFCTYEFKP</sequence>
<accession>A0A1F5L491</accession>
<reference evidence="1 2" key="1">
    <citation type="journal article" date="2016" name="Sci. Rep.">
        <title>Penicillium arizonense, a new, genome sequenced fungal species, reveals a high chemical diversity in secreted metabolites.</title>
        <authorList>
            <person name="Grijseels S."/>
            <person name="Nielsen J.C."/>
            <person name="Randelovic M."/>
            <person name="Nielsen J."/>
            <person name="Nielsen K.F."/>
            <person name="Workman M."/>
            <person name="Frisvad J.C."/>
        </authorList>
    </citation>
    <scope>NUCLEOTIDE SEQUENCE [LARGE SCALE GENOMIC DNA]</scope>
    <source>
        <strain evidence="1 2">CBS 141311</strain>
    </source>
</reference>
<keyword evidence="2" id="KW-1185">Reference proteome</keyword>
<comment type="caution">
    <text evidence="1">The sequence shown here is derived from an EMBL/GenBank/DDBJ whole genome shotgun (WGS) entry which is preliminary data.</text>
</comment>
<protein>
    <submittedName>
        <fullName evidence="1">Uncharacterized protein</fullName>
    </submittedName>
</protein>
<organism evidence="1 2">
    <name type="scientific">Penicillium arizonense</name>
    <dbReference type="NCBI Taxonomy" id="1835702"/>
    <lineage>
        <taxon>Eukaryota</taxon>
        <taxon>Fungi</taxon>
        <taxon>Dikarya</taxon>
        <taxon>Ascomycota</taxon>
        <taxon>Pezizomycotina</taxon>
        <taxon>Eurotiomycetes</taxon>
        <taxon>Eurotiomycetidae</taxon>
        <taxon>Eurotiales</taxon>
        <taxon>Aspergillaceae</taxon>
        <taxon>Penicillium</taxon>
    </lineage>
</organism>
<gene>
    <name evidence="1" type="ORF">PENARI_c038G00281</name>
</gene>
<dbReference type="Proteomes" id="UP000177622">
    <property type="component" value="Unassembled WGS sequence"/>
</dbReference>
<dbReference type="GeneID" id="34581687"/>
<dbReference type="RefSeq" id="XP_022483189.1">
    <property type="nucleotide sequence ID" value="XM_022636953.1"/>
</dbReference>
<dbReference type="EMBL" id="LXJU01000038">
    <property type="protein sequence ID" value="OGE47731.1"/>
    <property type="molecule type" value="Genomic_DNA"/>
</dbReference>
<name>A0A1F5L491_PENAI</name>
<proteinExistence type="predicted"/>